<dbReference type="GO" id="GO:0005634">
    <property type="term" value="C:nucleus"/>
    <property type="evidence" value="ECO:0007669"/>
    <property type="project" value="TreeGrafter"/>
</dbReference>
<keyword evidence="3" id="KW-0949">S-adenosyl-L-methionine</keyword>
<evidence type="ECO:0000313" key="5">
    <source>
        <dbReference type="Proteomes" id="UP000075840"/>
    </source>
</evidence>
<dbReference type="CDD" id="cd10536">
    <property type="entry name" value="SET_SMYD4"/>
    <property type="match status" value="1"/>
</dbReference>
<evidence type="ECO:0008006" key="6">
    <source>
        <dbReference type="Google" id="ProtNLM"/>
    </source>
</evidence>
<dbReference type="EnsemblMetazoa" id="AARA004823-RA">
    <property type="protein sequence ID" value="AARA004823-PA"/>
    <property type="gene ID" value="AARA004823"/>
</dbReference>
<evidence type="ECO:0000256" key="1">
    <source>
        <dbReference type="ARBA" id="ARBA00022603"/>
    </source>
</evidence>
<proteinExistence type="predicted"/>
<accession>A0A182HU62</accession>
<name>A0A182HU62_ANOAR</name>
<sequence length="669" mass="74848">MTSIDNDPLFTSLCNEKTLQSQKQGFFNEFYQSVAENFTGKSARWLQDVYQKVPSDKERLRLIYEDPVVAYEVQGTLEHVEPVFRGKDAKFSWQRREQALKLLGENKLQQALIIACQAVMRAPGQGVDRYIDKGLTLALALWTRAEVFIRQLDGKRALQDLQLAAKCGLPVKQNADYYARVAKCYALMGENGRAEVAAKLFHQLSGHNNYALGRLQEDLEDLRVLKQETPSVEVERSLPKLAGEGENGEILGASSKIKLAGSKEDPRGRYVVAAADLGPGEVILTEPAYAACLHAKYYGTHCSACFSRLIAPVACPDCCGVAFCSVACRDKACATYHRFECQYLDLMIGSGMSILCHVALRMVTQAGTPEKVLEEGKMLRDTFCAHTEHRDPEDHFKRTLMTAFLLRCLQKAEFFGRRTTEAPEPTEQELEVGAVLLSALQSLQFNAHEVYETRITGEHRFDTAKVQYIGVGIYRGASMFNHECYPGVTRTFLGTAMILHTSRPIPAGAVVPENYGPHFMRQPKAIRQRNLRSRYWFKCDCRACTEDWPQMDKLPAKPRLRCPTEGCGNALAYPSKPSQRNAKCNKCKQQINLDANVKMLEASDQLCTTGAEMMASQPLEDERVDEAIELMKKGIALFAQAAHPPHKPTLVAEESLRSCFADKGNANRY</sequence>
<keyword evidence="1" id="KW-0489">Methyltransferase</keyword>
<dbReference type="RefSeq" id="XP_040154683.1">
    <property type="nucleotide sequence ID" value="XM_040298749.1"/>
</dbReference>
<dbReference type="CTD" id="39414"/>
<dbReference type="VEuPathDB" id="VectorBase:AARA21_010509"/>
<dbReference type="KEGG" id="aara:120895405"/>
<dbReference type="InterPro" id="IPR044421">
    <property type="entry name" value="SMYD4_SET"/>
</dbReference>
<dbReference type="GO" id="GO:0042826">
    <property type="term" value="F:histone deacetylase binding"/>
    <property type="evidence" value="ECO:0007669"/>
    <property type="project" value="TreeGrafter"/>
</dbReference>
<dbReference type="GO" id="GO:0032259">
    <property type="term" value="P:methylation"/>
    <property type="evidence" value="ECO:0007669"/>
    <property type="project" value="UniProtKB-KW"/>
</dbReference>
<dbReference type="Gene3D" id="6.10.140.2220">
    <property type="match status" value="1"/>
</dbReference>
<dbReference type="GO" id="GO:0008168">
    <property type="term" value="F:methyltransferase activity"/>
    <property type="evidence" value="ECO:0007669"/>
    <property type="project" value="UniProtKB-KW"/>
</dbReference>
<reference evidence="4" key="1">
    <citation type="submission" date="2022-08" db="UniProtKB">
        <authorList>
            <consortium name="EnsemblMetazoa"/>
        </authorList>
    </citation>
    <scope>IDENTIFICATION</scope>
    <source>
        <strain evidence="4">Dongola</strain>
    </source>
</reference>
<dbReference type="PANTHER" id="PTHR46165:SF5">
    <property type="entry name" value="RE32936P"/>
    <property type="match status" value="1"/>
</dbReference>
<dbReference type="PANTHER" id="PTHR46165">
    <property type="entry name" value="SET AND MYND DOMAIN-CONTAINING PROTEIN 4"/>
    <property type="match status" value="1"/>
</dbReference>
<dbReference type="InterPro" id="IPR011990">
    <property type="entry name" value="TPR-like_helical_dom_sf"/>
</dbReference>
<protein>
    <recommendedName>
        <fullName evidence="6">SET domain-containing protein</fullName>
    </recommendedName>
</protein>
<dbReference type="EMBL" id="APCN01000608">
    <property type="status" value="NOT_ANNOTATED_CDS"/>
    <property type="molecule type" value="Genomic_DNA"/>
</dbReference>
<dbReference type="GeneID" id="120895405"/>
<evidence type="ECO:0000256" key="2">
    <source>
        <dbReference type="ARBA" id="ARBA00022679"/>
    </source>
</evidence>
<dbReference type="Proteomes" id="UP000075840">
    <property type="component" value="Unassembled WGS sequence"/>
</dbReference>
<dbReference type="SUPFAM" id="SSF48452">
    <property type="entry name" value="TPR-like"/>
    <property type="match status" value="1"/>
</dbReference>
<evidence type="ECO:0000313" key="4">
    <source>
        <dbReference type="EnsemblMetazoa" id="AARA004823-PA"/>
    </source>
</evidence>
<dbReference type="InterPro" id="IPR046341">
    <property type="entry name" value="SET_dom_sf"/>
</dbReference>
<dbReference type="AlphaFoldDB" id="A0A182HU62"/>
<dbReference type="CDD" id="cd20335">
    <property type="entry name" value="BRcat_RBR"/>
    <property type="match status" value="1"/>
</dbReference>
<dbReference type="SUPFAM" id="SSF82199">
    <property type="entry name" value="SET domain"/>
    <property type="match status" value="1"/>
</dbReference>
<dbReference type="Gene3D" id="1.25.40.10">
    <property type="entry name" value="Tetratricopeptide repeat domain"/>
    <property type="match status" value="1"/>
</dbReference>
<keyword evidence="2" id="KW-0808">Transferase</keyword>
<dbReference type="Gene3D" id="2.170.270.10">
    <property type="entry name" value="SET domain"/>
    <property type="match status" value="1"/>
</dbReference>
<organism evidence="4 5">
    <name type="scientific">Anopheles arabiensis</name>
    <name type="common">Mosquito</name>
    <dbReference type="NCBI Taxonomy" id="7173"/>
    <lineage>
        <taxon>Eukaryota</taxon>
        <taxon>Metazoa</taxon>
        <taxon>Ecdysozoa</taxon>
        <taxon>Arthropoda</taxon>
        <taxon>Hexapoda</taxon>
        <taxon>Insecta</taxon>
        <taxon>Pterygota</taxon>
        <taxon>Neoptera</taxon>
        <taxon>Endopterygota</taxon>
        <taxon>Diptera</taxon>
        <taxon>Nematocera</taxon>
        <taxon>Culicoidea</taxon>
        <taxon>Culicidae</taxon>
        <taxon>Anophelinae</taxon>
        <taxon>Anopheles</taxon>
    </lineage>
</organism>
<dbReference type="GO" id="GO:0005737">
    <property type="term" value="C:cytoplasm"/>
    <property type="evidence" value="ECO:0007669"/>
    <property type="project" value="TreeGrafter"/>
</dbReference>
<keyword evidence="5" id="KW-1185">Reference proteome</keyword>
<dbReference type="VEuPathDB" id="VectorBase:AARA004823"/>
<dbReference type="InterPro" id="IPR052097">
    <property type="entry name" value="SET-MYND_domain_protein"/>
</dbReference>
<dbReference type="GO" id="GO:0042051">
    <property type="term" value="P:compound eye photoreceptor development"/>
    <property type="evidence" value="ECO:0007669"/>
    <property type="project" value="TreeGrafter"/>
</dbReference>
<dbReference type="Gene3D" id="1.10.220.160">
    <property type="match status" value="1"/>
</dbReference>
<evidence type="ECO:0000256" key="3">
    <source>
        <dbReference type="ARBA" id="ARBA00022691"/>
    </source>
</evidence>